<dbReference type="GO" id="GO:0005886">
    <property type="term" value="C:plasma membrane"/>
    <property type="evidence" value="ECO:0007669"/>
    <property type="project" value="UniProtKB-SubCell"/>
</dbReference>
<protein>
    <submittedName>
        <fullName evidence="2">ABC transporter permease</fullName>
    </submittedName>
</protein>
<accession>A0A926I664</accession>
<sequence length="272" mass="30091">MNVFKLEFRNGRKSILIWTLIMAVVVAVFMCVFPSMSGEGMSQLMDGALSAMPQEMLEAFNLADIPDFSQIDQYFAYVFQYVLLASAILAAVMGATSLVREESEGTIEFLYAQPVTRTAIVTQKMFCNVLLFLLYAVVVALASVGSIYLFLPEGVDFMEMLPRVGVVFAGLLLTCFTFMAFGFFASSLLRSHRTATPLALAAVFLTYFAGIASKLVERLSWLWYCSPVHYSTPATLIADGAIDIRAGIIAGCAIFLFVSLSYIWYLNKDFKV</sequence>
<dbReference type="PANTHER" id="PTHR43471:SF12">
    <property type="entry name" value="HYPOTHETICAL MEMBRANE PROTEIN, CONSERVED"/>
    <property type="match status" value="1"/>
</dbReference>
<dbReference type="Proteomes" id="UP000660861">
    <property type="component" value="Unassembled WGS sequence"/>
</dbReference>
<feature type="transmembrane region" description="Helical" evidence="1">
    <location>
        <begin position="15"/>
        <end position="36"/>
    </location>
</feature>
<dbReference type="GO" id="GO:0140359">
    <property type="term" value="F:ABC-type transporter activity"/>
    <property type="evidence" value="ECO:0007669"/>
    <property type="project" value="InterPro"/>
</dbReference>
<reference evidence="2" key="1">
    <citation type="submission" date="2020-08" db="EMBL/GenBank/DDBJ databases">
        <title>Genome public.</title>
        <authorList>
            <person name="Liu C."/>
            <person name="Sun Q."/>
        </authorList>
    </citation>
    <scope>NUCLEOTIDE SEQUENCE</scope>
    <source>
        <strain evidence="2">NSJ-54</strain>
    </source>
</reference>
<evidence type="ECO:0000313" key="2">
    <source>
        <dbReference type="EMBL" id="MBC8569699.1"/>
    </source>
</evidence>
<dbReference type="EMBL" id="JACRTC010000001">
    <property type="protein sequence ID" value="MBC8569699.1"/>
    <property type="molecule type" value="Genomic_DNA"/>
</dbReference>
<dbReference type="Pfam" id="PF12679">
    <property type="entry name" value="ABC2_membrane_2"/>
    <property type="match status" value="1"/>
</dbReference>
<dbReference type="AlphaFoldDB" id="A0A926I664"/>
<feature type="transmembrane region" description="Helical" evidence="1">
    <location>
        <begin position="198"/>
        <end position="224"/>
    </location>
</feature>
<dbReference type="PANTHER" id="PTHR43471">
    <property type="entry name" value="ABC TRANSPORTER PERMEASE"/>
    <property type="match status" value="1"/>
</dbReference>
<comment type="caution">
    <text evidence="2">The sequence shown here is derived from an EMBL/GenBank/DDBJ whole genome shotgun (WGS) entry which is preliminary data.</text>
</comment>
<proteinExistence type="predicted"/>
<evidence type="ECO:0000256" key="1">
    <source>
        <dbReference type="SAM" id="Phobius"/>
    </source>
</evidence>
<gene>
    <name evidence="2" type="ORF">H8709_02525</name>
</gene>
<keyword evidence="3" id="KW-1185">Reference proteome</keyword>
<dbReference type="RefSeq" id="WP_262396794.1">
    <property type="nucleotide sequence ID" value="NZ_JACRTC010000001.1"/>
</dbReference>
<feature type="transmembrane region" description="Helical" evidence="1">
    <location>
        <begin position="163"/>
        <end position="186"/>
    </location>
</feature>
<feature type="transmembrane region" description="Helical" evidence="1">
    <location>
        <begin position="129"/>
        <end position="151"/>
    </location>
</feature>
<evidence type="ECO:0000313" key="3">
    <source>
        <dbReference type="Proteomes" id="UP000660861"/>
    </source>
</evidence>
<keyword evidence="1" id="KW-0472">Membrane</keyword>
<feature type="transmembrane region" description="Helical" evidence="1">
    <location>
        <begin position="244"/>
        <end position="266"/>
    </location>
</feature>
<keyword evidence="1" id="KW-0812">Transmembrane</keyword>
<name>A0A926I664_9FIRM</name>
<keyword evidence="1" id="KW-1133">Transmembrane helix</keyword>
<organism evidence="2 3">
    <name type="scientific">Zongyangia hominis</name>
    <dbReference type="NCBI Taxonomy" id="2763677"/>
    <lineage>
        <taxon>Bacteria</taxon>
        <taxon>Bacillati</taxon>
        <taxon>Bacillota</taxon>
        <taxon>Clostridia</taxon>
        <taxon>Eubacteriales</taxon>
        <taxon>Oscillospiraceae</taxon>
        <taxon>Zongyangia</taxon>
    </lineage>
</organism>
<feature type="transmembrane region" description="Helical" evidence="1">
    <location>
        <begin position="74"/>
        <end position="99"/>
    </location>
</feature>